<sequence length="239" mass="26669">MTTRDTFEQWTAAEDFDALLSLGNEVTYESGRHLMWQGDVADCVMVLRSGYVQVLDRGDDGLRRVLGFRKRGELLGELAYFGDGRRTASVIAYGLVTVVKIPGRRFQAFLDRHPRVYQAIVRMLALRLHTVERRRAGKAVARVLRELVDLAQAFSDDRDRKVVLPVTQEVLGQLADMSYPSAQRAVRALRRRNLLDPGSRKLTVPCQGCLRRAAQAPPDYGNPINGCGGSPTCPQRVGT</sequence>
<dbReference type="PANTHER" id="PTHR24567">
    <property type="entry name" value="CRP FAMILY TRANSCRIPTIONAL REGULATORY PROTEIN"/>
    <property type="match status" value="1"/>
</dbReference>
<feature type="domain" description="Cyclic nucleotide-binding" evidence="5">
    <location>
        <begin position="25"/>
        <end position="127"/>
    </location>
</feature>
<evidence type="ECO:0000256" key="1">
    <source>
        <dbReference type="ARBA" id="ARBA00023015"/>
    </source>
</evidence>
<dbReference type="SUPFAM" id="SSF51206">
    <property type="entry name" value="cAMP-binding domain-like"/>
    <property type="match status" value="1"/>
</dbReference>
<dbReference type="GO" id="GO:0005829">
    <property type="term" value="C:cytosol"/>
    <property type="evidence" value="ECO:0007669"/>
    <property type="project" value="TreeGrafter"/>
</dbReference>
<evidence type="ECO:0000313" key="7">
    <source>
        <dbReference type="Proteomes" id="UP000542674"/>
    </source>
</evidence>
<reference evidence="6 7" key="1">
    <citation type="submission" date="2020-08" db="EMBL/GenBank/DDBJ databases">
        <title>Sequencing the genomes of 1000 actinobacteria strains.</title>
        <authorList>
            <person name="Klenk H.-P."/>
        </authorList>
    </citation>
    <scope>NUCLEOTIDE SEQUENCE [LARGE SCALE GENOMIC DNA]</scope>
    <source>
        <strain evidence="6 7">DSM 45084</strain>
    </source>
</reference>
<keyword evidence="7" id="KW-1185">Reference proteome</keyword>
<comment type="caution">
    <text evidence="6">The sequence shown here is derived from an EMBL/GenBank/DDBJ whole genome shotgun (WGS) entry which is preliminary data.</text>
</comment>
<dbReference type="CDD" id="cd00038">
    <property type="entry name" value="CAP_ED"/>
    <property type="match status" value="1"/>
</dbReference>
<dbReference type="AlphaFoldDB" id="A0A7W7T8M5"/>
<dbReference type="InterPro" id="IPR050397">
    <property type="entry name" value="Env_Response_Regulators"/>
</dbReference>
<dbReference type="Gene3D" id="2.60.120.10">
    <property type="entry name" value="Jelly Rolls"/>
    <property type="match status" value="1"/>
</dbReference>
<dbReference type="Pfam" id="PF00027">
    <property type="entry name" value="cNMP_binding"/>
    <property type="match status" value="1"/>
</dbReference>
<dbReference type="GO" id="GO:0003700">
    <property type="term" value="F:DNA-binding transcription factor activity"/>
    <property type="evidence" value="ECO:0007669"/>
    <property type="project" value="TreeGrafter"/>
</dbReference>
<keyword evidence="2" id="KW-0238">DNA-binding</keyword>
<protein>
    <submittedName>
        <fullName evidence="6">CRP-like cAMP-binding protein</fullName>
    </submittedName>
</protein>
<evidence type="ECO:0000313" key="6">
    <source>
        <dbReference type="EMBL" id="MBB4968589.1"/>
    </source>
</evidence>
<dbReference type="SMART" id="SM00100">
    <property type="entry name" value="cNMP"/>
    <property type="match status" value="1"/>
</dbReference>
<dbReference type="InterPro" id="IPR014710">
    <property type="entry name" value="RmlC-like_jellyroll"/>
</dbReference>
<organism evidence="6 7">
    <name type="scientific">Saccharothrix violaceirubra</name>
    <dbReference type="NCBI Taxonomy" id="413306"/>
    <lineage>
        <taxon>Bacteria</taxon>
        <taxon>Bacillati</taxon>
        <taxon>Actinomycetota</taxon>
        <taxon>Actinomycetes</taxon>
        <taxon>Pseudonocardiales</taxon>
        <taxon>Pseudonocardiaceae</taxon>
        <taxon>Saccharothrix</taxon>
    </lineage>
</organism>
<keyword evidence="1" id="KW-0805">Transcription regulation</keyword>
<evidence type="ECO:0000259" key="5">
    <source>
        <dbReference type="PROSITE" id="PS50042"/>
    </source>
</evidence>
<dbReference type="Gene3D" id="1.10.10.10">
    <property type="entry name" value="Winged helix-like DNA-binding domain superfamily/Winged helix DNA-binding domain"/>
    <property type="match status" value="1"/>
</dbReference>
<evidence type="ECO:0000256" key="4">
    <source>
        <dbReference type="SAM" id="MobiDB-lite"/>
    </source>
</evidence>
<dbReference type="SUPFAM" id="SSF46785">
    <property type="entry name" value="Winged helix' DNA-binding domain"/>
    <property type="match status" value="1"/>
</dbReference>
<evidence type="ECO:0000256" key="2">
    <source>
        <dbReference type="ARBA" id="ARBA00023125"/>
    </source>
</evidence>
<dbReference type="InterPro" id="IPR000595">
    <property type="entry name" value="cNMP-bd_dom"/>
</dbReference>
<dbReference type="Pfam" id="PF13545">
    <property type="entry name" value="HTH_Crp_2"/>
    <property type="match status" value="1"/>
</dbReference>
<dbReference type="InterPro" id="IPR012318">
    <property type="entry name" value="HTH_CRP"/>
</dbReference>
<dbReference type="PROSITE" id="PS50042">
    <property type="entry name" value="CNMP_BINDING_3"/>
    <property type="match status" value="1"/>
</dbReference>
<dbReference type="Proteomes" id="UP000542674">
    <property type="component" value="Unassembled WGS sequence"/>
</dbReference>
<dbReference type="EMBL" id="JACHJS010000001">
    <property type="protein sequence ID" value="MBB4968589.1"/>
    <property type="molecule type" value="Genomic_DNA"/>
</dbReference>
<dbReference type="PANTHER" id="PTHR24567:SF74">
    <property type="entry name" value="HTH-TYPE TRANSCRIPTIONAL REGULATOR ARCR"/>
    <property type="match status" value="1"/>
</dbReference>
<dbReference type="GO" id="GO:0003677">
    <property type="term" value="F:DNA binding"/>
    <property type="evidence" value="ECO:0007669"/>
    <property type="project" value="UniProtKB-KW"/>
</dbReference>
<dbReference type="InterPro" id="IPR036390">
    <property type="entry name" value="WH_DNA-bd_sf"/>
</dbReference>
<dbReference type="InterPro" id="IPR036388">
    <property type="entry name" value="WH-like_DNA-bd_sf"/>
</dbReference>
<gene>
    <name evidence="6" type="ORF">F4559_005948</name>
</gene>
<keyword evidence="3" id="KW-0804">Transcription</keyword>
<dbReference type="InterPro" id="IPR018490">
    <property type="entry name" value="cNMP-bd_dom_sf"/>
</dbReference>
<dbReference type="RefSeq" id="WP_184674238.1">
    <property type="nucleotide sequence ID" value="NZ_BAABAI010000006.1"/>
</dbReference>
<proteinExistence type="predicted"/>
<feature type="region of interest" description="Disordered" evidence="4">
    <location>
        <begin position="220"/>
        <end position="239"/>
    </location>
</feature>
<evidence type="ECO:0000256" key="3">
    <source>
        <dbReference type="ARBA" id="ARBA00023163"/>
    </source>
</evidence>
<accession>A0A7W7T8M5</accession>
<name>A0A7W7T8M5_9PSEU</name>